<evidence type="ECO:0000259" key="1">
    <source>
        <dbReference type="Pfam" id="PF01609"/>
    </source>
</evidence>
<evidence type="ECO:0000313" key="2">
    <source>
        <dbReference type="EMBL" id="SEJ35472.1"/>
    </source>
</evidence>
<protein>
    <submittedName>
        <fullName evidence="2">Transposase DDE domain-containing protein</fullName>
    </submittedName>
</protein>
<dbReference type="GO" id="GO:0003677">
    <property type="term" value="F:DNA binding"/>
    <property type="evidence" value="ECO:0007669"/>
    <property type="project" value="InterPro"/>
</dbReference>
<dbReference type="PANTHER" id="PTHR30298:SF0">
    <property type="entry name" value="PROTEIN YBFL-RELATED"/>
    <property type="match status" value="1"/>
</dbReference>
<evidence type="ECO:0000313" key="3">
    <source>
        <dbReference type="Proteomes" id="UP000199005"/>
    </source>
</evidence>
<name>A0A1H6YE59_9GAMM</name>
<dbReference type="EMBL" id="FNYO01000078">
    <property type="protein sequence ID" value="SEJ35472.1"/>
    <property type="molecule type" value="Genomic_DNA"/>
</dbReference>
<dbReference type="GO" id="GO:0004803">
    <property type="term" value="F:transposase activity"/>
    <property type="evidence" value="ECO:0007669"/>
    <property type="project" value="InterPro"/>
</dbReference>
<feature type="domain" description="Transposase IS4-like" evidence="1">
    <location>
        <begin position="19"/>
        <end position="75"/>
    </location>
</feature>
<proteinExistence type="predicted"/>
<accession>A0A1H6YE59</accession>
<feature type="non-terminal residue" evidence="2">
    <location>
        <position position="1"/>
    </location>
</feature>
<dbReference type="Pfam" id="PF01609">
    <property type="entry name" value="DDE_Tnp_1"/>
    <property type="match status" value="1"/>
</dbReference>
<dbReference type="Proteomes" id="UP000199005">
    <property type="component" value="Unassembled WGS sequence"/>
</dbReference>
<sequence length="110" mass="12731">ESIRRVGGRETRECRYFLSSIGDLERFAGVVRDHWAIENSQHWVLDVQFREDANRSRKDHSASNLAVIRRAALNLIRQNDSSQLSIGRRRMRACTNAQYRTQLLFGPDAS</sequence>
<dbReference type="AlphaFoldDB" id="A0A1H6YE59"/>
<dbReference type="InterPro" id="IPR002559">
    <property type="entry name" value="Transposase_11"/>
</dbReference>
<dbReference type="RefSeq" id="WP_139211284.1">
    <property type="nucleotide sequence ID" value="NZ_FNYO01000078.1"/>
</dbReference>
<dbReference type="PANTHER" id="PTHR30298">
    <property type="entry name" value="H REPEAT-ASSOCIATED PREDICTED TRANSPOSASE"/>
    <property type="match status" value="1"/>
</dbReference>
<reference evidence="2 3" key="1">
    <citation type="submission" date="2016-10" db="EMBL/GenBank/DDBJ databases">
        <authorList>
            <person name="de Groot N.N."/>
        </authorList>
    </citation>
    <scope>NUCLEOTIDE SEQUENCE [LARGE SCALE GENOMIC DNA]</scope>
    <source>
        <strain evidence="2 3">DSM 1041</strain>
    </source>
</reference>
<dbReference type="NCBIfam" id="NF033564">
    <property type="entry name" value="transpos_ISAs1"/>
    <property type="match status" value="1"/>
</dbReference>
<dbReference type="InterPro" id="IPR051698">
    <property type="entry name" value="Transposase_11-like"/>
</dbReference>
<dbReference type="STRING" id="170623.SAMN04244579_04046"/>
<organism evidence="2 3">
    <name type="scientific">Azotobacter beijerinckii</name>
    <dbReference type="NCBI Taxonomy" id="170623"/>
    <lineage>
        <taxon>Bacteria</taxon>
        <taxon>Pseudomonadati</taxon>
        <taxon>Pseudomonadota</taxon>
        <taxon>Gammaproteobacteria</taxon>
        <taxon>Pseudomonadales</taxon>
        <taxon>Pseudomonadaceae</taxon>
        <taxon>Azotobacter</taxon>
    </lineage>
</organism>
<dbReference type="InterPro" id="IPR047647">
    <property type="entry name" value="ISAs1_transpos"/>
</dbReference>
<gene>
    <name evidence="2" type="ORF">SAMN04244579_04046</name>
</gene>
<dbReference type="GO" id="GO:0006313">
    <property type="term" value="P:DNA transposition"/>
    <property type="evidence" value="ECO:0007669"/>
    <property type="project" value="InterPro"/>
</dbReference>